<comment type="caution">
    <text evidence="2">The sequence shown here is derived from an EMBL/GenBank/DDBJ whole genome shotgun (WGS) entry which is preliminary data.</text>
</comment>
<evidence type="ECO:0000256" key="1">
    <source>
        <dbReference type="SAM" id="MobiDB-lite"/>
    </source>
</evidence>
<dbReference type="Proteomes" id="UP000005536">
    <property type="component" value="Unassembled WGS sequence"/>
</dbReference>
<proteinExistence type="predicted"/>
<gene>
    <name evidence="2" type="ORF">NEIELOOT_00760</name>
</gene>
<protein>
    <submittedName>
        <fullName evidence="2">Uncharacterized protein</fullName>
    </submittedName>
</protein>
<reference evidence="2 3" key="1">
    <citation type="submission" date="2010-02" db="EMBL/GenBank/DDBJ databases">
        <authorList>
            <person name="Weinstock G."/>
            <person name="Sodergren E."/>
            <person name="Clifton S."/>
            <person name="Fulton L."/>
            <person name="Fulton B."/>
            <person name="Courtney L."/>
            <person name="Fronick C."/>
            <person name="Harrison M."/>
            <person name="Strong C."/>
            <person name="Farmer C."/>
            <person name="Delahaunty K."/>
            <person name="Markovic C."/>
            <person name="Hall O."/>
            <person name="Minx P."/>
            <person name="Tomlinson C."/>
            <person name="Mitreva M."/>
            <person name="Nelson J."/>
            <person name="Hou S."/>
            <person name="Wollam A."/>
            <person name="Pepin K.H."/>
            <person name="Johnson M."/>
            <person name="Bhonagiri V."/>
            <person name="Zhang X."/>
            <person name="Suruliraj S."/>
            <person name="Warren W."/>
            <person name="Chinwalla A."/>
            <person name="Mardis E.R."/>
            <person name="Wilson R.K."/>
        </authorList>
    </citation>
    <scope>NUCLEOTIDE SEQUENCE [LARGE SCALE GENOMIC DNA]</scope>
    <source>
        <strain evidence="2 3">ATCC 29315</strain>
    </source>
</reference>
<name>D4DNX6_NEIEG</name>
<evidence type="ECO:0000313" key="3">
    <source>
        <dbReference type="Proteomes" id="UP000005536"/>
    </source>
</evidence>
<dbReference type="EMBL" id="ADBF01000016">
    <property type="protein sequence ID" value="EFE50602.1"/>
    <property type="molecule type" value="Genomic_DNA"/>
</dbReference>
<accession>D4DNX6</accession>
<sequence length="39" mass="4494">MTRAASKFIENNGKKPYPHDSERQGNGIRHSAKFQQHQV</sequence>
<evidence type="ECO:0000313" key="2">
    <source>
        <dbReference type="EMBL" id="EFE50602.1"/>
    </source>
</evidence>
<dbReference type="AlphaFoldDB" id="D4DNX6"/>
<organism evidence="2 3">
    <name type="scientific">Neisseria elongata subsp. glycolytica ATCC 29315</name>
    <dbReference type="NCBI Taxonomy" id="546263"/>
    <lineage>
        <taxon>Bacteria</taxon>
        <taxon>Pseudomonadati</taxon>
        <taxon>Pseudomonadota</taxon>
        <taxon>Betaproteobacteria</taxon>
        <taxon>Neisseriales</taxon>
        <taxon>Neisseriaceae</taxon>
        <taxon>Neisseria</taxon>
    </lineage>
</organism>
<feature type="region of interest" description="Disordered" evidence="1">
    <location>
        <begin position="1"/>
        <end position="39"/>
    </location>
</feature>